<comment type="similarity">
    <text evidence="1">Belongs to the SufE family.</text>
</comment>
<dbReference type="GO" id="GO:0097163">
    <property type="term" value="F:sulfur carrier activity"/>
    <property type="evidence" value="ECO:0000318"/>
    <property type="project" value="GO_Central"/>
</dbReference>
<sequence>MNNKRLNNNNCSTNLSVSCYPTVAVSRLERLVSEFESLTEPIDRVKRLLDYAARLPPFDESARSPGNRVTGCTTQVWLEVRIDEKGRVRFRGDSDSEITKGFISCLISLLDGLEPDEVVSVKAEDLAAMNVGIYGKAQSRINTWNNVLINMHNRTLALVAEQKRNPPLAFTNANASFPQSQKIFLACRWTIHLLYSQDDQLQELDVYKPISCFQLTKRLPPKLGLQVLHSY</sequence>
<dbReference type="eggNOG" id="ENOG502S1HZ">
    <property type="taxonomic scope" value="Eukaryota"/>
</dbReference>
<dbReference type="PANTHER" id="PTHR43597">
    <property type="entry name" value="SULFUR ACCEPTOR PROTEIN CSDE"/>
    <property type="match status" value="1"/>
</dbReference>
<evidence type="ECO:0000313" key="3">
    <source>
        <dbReference type="EMBL" id="EEF32346.1"/>
    </source>
</evidence>
<proteinExistence type="inferred from homology"/>
<dbReference type="Pfam" id="PF02657">
    <property type="entry name" value="SufE"/>
    <property type="match status" value="1"/>
</dbReference>
<accession>B9SVM7</accession>
<feature type="domain" description="Fe-S metabolism associated" evidence="2">
    <location>
        <begin position="33"/>
        <end position="153"/>
    </location>
</feature>
<dbReference type="GO" id="GO:0008047">
    <property type="term" value="F:enzyme activator activity"/>
    <property type="evidence" value="ECO:0000318"/>
    <property type="project" value="GO_Central"/>
</dbReference>
<name>B9SVM7_RICCO</name>
<dbReference type="SUPFAM" id="SSF82649">
    <property type="entry name" value="SufE/NifU"/>
    <property type="match status" value="1"/>
</dbReference>
<protein>
    <submittedName>
        <fullName evidence="3">Cysteine desulfuration protein sufE, putative</fullName>
    </submittedName>
</protein>
<dbReference type="Gene3D" id="3.90.1010.10">
    <property type="match status" value="1"/>
</dbReference>
<dbReference type="EMBL" id="EQ974170">
    <property type="protein sequence ID" value="EEF32346.1"/>
    <property type="molecule type" value="Genomic_DNA"/>
</dbReference>
<dbReference type="InParanoid" id="B9SVM7"/>
<dbReference type="GO" id="GO:1990228">
    <property type="term" value="C:sulfurtransferase complex"/>
    <property type="evidence" value="ECO:0000318"/>
    <property type="project" value="GO_Central"/>
</dbReference>
<evidence type="ECO:0000313" key="4">
    <source>
        <dbReference type="Proteomes" id="UP000008311"/>
    </source>
</evidence>
<dbReference type="Proteomes" id="UP000008311">
    <property type="component" value="Unassembled WGS sequence"/>
</dbReference>
<reference evidence="4" key="1">
    <citation type="journal article" date="2010" name="Nat. Biotechnol.">
        <title>Draft genome sequence of the oilseed species Ricinus communis.</title>
        <authorList>
            <person name="Chan A.P."/>
            <person name="Crabtree J."/>
            <person name="Zhao Q."/>
            <person name="Lorenzi H."/>
            <person name="Orvis J."/>
            <person name="Puiu D."/>
            <person name="Melake-Berhan A."/>
            <person name="Jones K.M."/>
            <person name="Redman J."/>
            <person name="Chen G."/>
            <person name="Cahoon E.B."/>
            <person name="Gedil M."/>
            <person name="Stanke M."/>
            <person name="Haas B.J."/>
            <person name="Wortman J.R."/>
            <person name="Fraser-Liggett C.M."/>
            <person name="Ravel J."/>
            <person name="Rabinowicz P.D."/>
        </authorList>
    </citation>
    <scope>NUCLEOTIDE SEQUENCE [LARGE SCALE GENOMIC DNA]</scope>
    <source>
        <strain evidence="4">cv. Hale</strain>
    </source>
</reference>
<keyword evidence="4" id="KW-1185">Reference proteome</keyword>
<evidence type="ECO:0000259" key="2">
    <source>
        <dbReference type="Pfam" id="PF02657"/>
    </source>
</evidence>
<organism evidence="3 4">
    <name type="scientific">Ricinus communis</name>
    <name type="common">Castor bean</name>
    <dbReference type="NCBI Taxonomy" id="3988"/>
    <lineage>
        <taxon>Eukaryota</taxon>
        <taxon>Viridiplantae</taxon>
        <taxon>Streptophyta</taxon>
        <taxon>Embryophyta</taxon>
        <taxon>Tracheophyta</taxon>
        <taxon>Spermatophyta</taxon>
        <taxon>Magnoliopsida</taxon>
        <taxon>eudicotyledons</taxon>
        <taxon>Gunneridae</taxon>
        <taxon>Pentapetalae</taxon>
        <taxon>rosids</taxon>
        <taxon>fabids</taxon>
        <taxon>Malpighiales</taxon>
        <taxon>Euphorbiaceae</taxon>
        <taxon>Acalyphoideae</taxon>
        <taxon>Acalypheae</taxon>
        <taxon>Ricinus</taxon>
    </lineage>
</organism>
<gene>
    <name evidence="3" type="ORF">RCOM_0794090</name>
</gene>
<dbReference type="STRING" id="3988.B9SVM7"/>
<dbReference type="PANTHER" id="PTHR43597:SF5">
    <property type="entry name" value="SUFE-LIKE PROTEIN 2, CHLOROPLASTIC"/>
    <property type="match status" value="1"/>
</dbReference>
<evidence type="ECO:0000256" key="1">
    <source>
        <dbReference type="ARBA" id="ARBA00010282"/>
    </source>
</evidence>
<dbReference type="PROSITE" id="PS51257">
    <property type="entry name" value="PROKAR_LIPOPROTEIN"/>
    <property type="match status" value="1"/>
</dbReference>
<dbReference type="AlphaFoldDB" id="B9SVM7"/>
<dbReference type="InterPro" id="IPR003808">
    <property type="entry name" value="Fe-S_metab-assoc_dom"/>
</dbReference>